<keyword evidence="2" id="KW-0813">Transport</keyword>
<sequence>MSQTLTDRATRRLNPKRPRSRAGLRMPRVYYVLPATVVIFFLVGYPMFELFVMSFTSVTPATLIAGGEWVGVDNYVALFGSRSFVDIAIRTAVFGLVVLLIGLPGGLAAALALEKRTKLFDFTYALIVLMWALPPIVNAVAWRFILFNDGALNEILMGTGVLREPILWLVDGYLPLLSVSFVAGWVALPFAAVVFRAALLDVPKDQLEAAEVDGAGAIPRFWNVTFPSISPTVYILSILFLSWAVRSFDFAFVMTGGGPGEASTTLPVLGYIRAFQIADYSGGATIAVVTIVAVLLFALPYTRSLGRQSDR</sequence>
<dbReference type="InterPro" id="IPR000515">
    <property type="entry name" value="MetI-like"/>
</dbReference>
<evidence type="ECO:0000259" key="8">
    <source>
        <dbReference type="PROSITE" id="PS50928"/>
    </source>
</evidence>
<evidence type="ECO:0000256" key="5">
    <source>
        <dbReference type="ARBA" id="ARBA00022989"/>
    </source>
</evidence>
<dbReference type="CDD" id="cd06261">
    <property type="entry name" value="TM_PBP2"/>
    <property type="match status" value="1"/>
</dbReference>
<dbReference type="PROSITE" id="PS50928">
    <property type="entry name" value="ABC_TM1"/>
    <property type="match status" value="1"/>
</dbReference>
<reference evidence="9" key="1">
    <citation type="submission" date="2020-05" db="EMBL/GenBank/DDBJ databases">
        <authorList>
            <person name="Chiriac C."/>
            <person name="Salcher M."/>
            <person name="Ghai R."/>
            <person name="Kavagutti S V."/>
        </authorList>
    </citation>
    <scope>NUCLEOTIDE SEQUENCE</scope>
</reference>
<name>A0A6J6JK15_9ZZZZ</name>
<feature type="transmembrane region" description="Helical" evidence="7">
    <location>
        <begin position="173"/>
        <end position="200"/>
    </location>
</feature>
<organism evidence="9">
    <name type="scientific">freshwater metagenome</name>
    <dbReference type="NCBI Taxonomy" id="449393"/>
    <lineage>
        <taxon>unclassified sequences</taxon>
        <taxon>metagenomes</taxon>
        <taxon>ecological metagenomes</taxon>
    </lineage>
</organism>
<evidence type="ECO:0000256" key="4">
    <source>
        <dbReference type="ARBA" id="ARBA00022692"/>
    </source>
</evidence>
<dbReference type="SUPFAM" id="SSF161098">
    <property type="entry name" value="MetI-like"/>
    <property type="match status" value="1"/>
</dbReference>
<dbReference type="AlphaFoldDB" id="A0A6J6JK15"/>
<gene>
    <name evidence="9" type="ORF">UFOPK2158_00271</name>
</gene>
<keyword evidence="5 7" id="KW-1133">Transmembrane helix</keyword>
<comment type="subcellular location">
    <subcellularLocation>
        <location evidence="1">Cell membrane</location>
        <topology evidence="1">Multi-pass membrane protein</topology>
    </subcellularLocation>
</comment>
<feature type="domain" description="ABC transmembrane type-1" evidence="8">
    <location>
        <begin position="88"/>
        <end position="301"/>
    </location>
</feature>
<keyword evidence="3" id="KW-1003">Cell membrane</keyword>
<evidence type="ECO:0000256" key="6">
    <source>
        <dbReference type="ARBA" id="ARBA00023136"/>
    </source>
</evidence>
<dbReference type="GO" id="GO:0005886">
    <property type="term" value="C:plasma membrane"/>
    <property type="evidence" value="ECO:0007669"/>
    <property type="project" value="UniProtKB-SubCell"/>
</dbReference>
<dbReference type="PANTHER" id="PTHR30193:SF37">
    <property type="entry name" value="INNER MEMBRANE ABC TRANSPORTER PERMEASE PROTEIN YCJO"/>
    <property type="match status" value="1"/>
</dbReference>
<dbReference type="Pfam" id="PF00528">
    <property type="entry name" value="BPD_transp_1"/>
    <property type="match status" value="1"/>
</dbReference>
<dbReference type="Gene3D" id="1.10.3720.10">
    <property type="entry name" value="MetI-like"/>
    <property type="match status" value="1"/>
</dbReference>
<feature type="transmembrane region" description="Helical" evidence="7">
    <location>
        <begin position="221"/>
        <end position="245"/>
    </location>
</feature>
<evidence type="ECO:0000256" key="1">
    <source>
        <dbReference type="ARBA" id="ARBA00004651"/>
    </source>
</evidence>
<evidence type="ECO:0000313" key="9">
    <source>
        <dbReference type="EMBL" id="CAB4637256.1"/>
    </source>
</evidence>
<dbReference type="PANTHER" id="PTHR30193">
    <property type="entry name" value="ABC TRANSPORTER PERMEASE PROTEIN"/>
    <property type="match status" value="1"/>
</dbReference>
<feature type="transmembrane region" description="Helical" evidence="7">
    <location>
        <begin position="280"/>
        <end position="301"/>
    </location>
</feature>
<feature type="transmembrane region" description="Helical" evidence="7">
    <location>
        <begin position="124"/>
        <end position="145"/>
    </location>
</feature>
<feature type="transmembrane region" description="Helical" evidence="7">
    <location>
        <begin position="29"/>
        <end position="48"/>
    </location>
</feature>
<protein>
    <submittedName>
        <fullName evidence="9">Unannotated protein</fullName>
    </submittedName>
</protein>
<dbReference type="GO" id="GO:0055085">
    <property type="term" value="P:transmembrane transport"/>
    <property type="evidence" value="ECO:0007669"/>
    <property type="project" value="InterPro"/>
</dbReference>
<proteinExistence type="predicted"/>
<feature type="transmembrane region" description="Helical" evidence="7">
    <location>
        <begin position="87"/>
        <end position="112"/>
    </location>
</feature>
<dbReference type="InterPro" id="IPR051393">
    <property type="entry name" value="ABC_transporter_permease"/>
</dbReference>
<evidence type="ECO:0000256" key="3">
    <source>
        <dbReference type="ARBA" id="ARBA00022475"/>
    </source>
</evidence>
<accession>A0A6J6JK15</accession>
<keyword evidence="4 7" id="KW-0812">Transmembrane</keyword>
<evidence type="ECO:0000256" key="2">
    <source>
        <dbReference type="ARBA" id="ARBA00022448"/>
    </source>
</evidence>
<keyword evidence="6 7" id="KW-0472">Membrane</keyword>
<dbReference type="EMBL" id="CAEZVY010000017">
    <property type="protein sequence ID" value="CAB4637256.1"/>
    <property type="molecule type" value="Genomic_DNA"/>
</dbReference>
<dbReference type="InterPro" id="IPR035906">
    <property type="entry name" value="MetI-like_sf"/>
</dbReference>
<evidence type="ECO:0000256" key="7">
    <source>
        <dbReference type="SAM" id="Phobius"/>
    </source>
</evidence>